<feature type="chain" id="PRO_5035904329" evidence="1">
    <location>
        <begin position="21"/>
        <end position="159"/>
    </location>
</feature>
<keyword evidence="4" id="KW-1185">Reference proteome</keyword>
<accession>A0A8S4G0F2</accession>
<evidence type="ECO:0000313" key="3">
    <source>
        <dbReference type="EMBL" id="CAG9133846.1"/>
    </source>
</evidence>
<feature type="signal peptide" evidence="1">
    <location>
        <begin position="1"/>
        <end position="20"/>
    </location>
</feature>
<dbReference type="AlphaFoldDB" id="A0A8S4G0F2"/>
<protein>
    <submittedName>
        <fullName evidence="3">(diamondback moth) hypothetical protein</fullName>
    </submittedName>
</protein>
<comment type="caution">
    <text evidence="3">The sequence shown here is derived from an EMBL/GenBank/DDBJ whole genome shotgun (WGS) entry which is preliminary data.</text>
</comment>
<dbReference type="Pfam" id="PF01826">
    <property type="entry name" value="TIL"/>
    <property type="match status" value="1"/>
</dbReference>
<sequence>MWSTYGFLLYILLCISSIYGQGYRNPSQGQFYNPKQPSDPIRMKPFAQSPAKPTLYSLVPTGDGQLFKLSSKKRNLPARECPENEIWKFGTYCQITCETYNEKMRGMCPAVSKLGCFCLPGLVRAADGSCVPPEKCRARRVLSVGAECKHALPPALPVL</sequence>
<dbReference type="InterPro" id="IPR002919">
    <property type="entry name" value="TIL_dom"/>
</dbReference>
<proteinExistence type="predicted"/>
<dbReference type="InterPro" id="IPR036084">
    <property type="entry name" value="Ser_inhib-like_sf"/>
</dbReference>
<organism evidence="3 4">
    <name type="scientific">Plutella xylostella</name>
    <name type="common">Diamondback moth</name>
    <name type="synonym">Plutella maculipennis</name>
    <dbReference type="NCBI Taxonomy" id="51655"/>
    <lineage>
        <taxon>Eukaryota</taxon>
        <taxon>Metazoa</taxon>
        <taxon>Ecdysozoa</taxon>
        <taxon>Arthropoda</taxon>
        <taxon>Hexapoda</taxon>
        <taxon>Insecta</taxon>
        <taxon>Pterygota</taxon>
        <taxon>Neoptera</taxon>
        <taxon>Endopterygota</taxon>
        <taxon>Lepidoptera</taxon>
        <taxon>Glossata</taxon>
        <taxon>Ditrysia</taxon>
        <taxon>Yponomeutoidea</taxon>
        <taxon>Plutellidae</taxon>
        <taxon>Plutella</taxon>
    </lineage>
</organism>
<keyword evidence="1" id="KW-0732">Signal</keyword>
<name>A0A8S4G0F2_PLUXY</name>
<reference evidence="3" key="1">
    <citation type="submission" date="2020-11" db="EMBL/GenBank/DDBJ databases">
        <authorList>
            <person name="Whiteford S."/>
        </authorList>
    </citation>
    <scope>NUCLEOTIDE SEQUENCE</scope>
</reference>
<evidence type="ECO:0000313" key="4">
    <source>
        <dbReference type="Proteomes" id="UP000653454"/>
    </source>
</evidence>
<dbReference type="SUPFAM" id="SSF57567">
    <property type="entry name" value="Serine protease inhibitors"/>
    <property type="match status" value="1"/>
</dbReference>
<dbReference type="EMBL" id="CAJHNJ030000068">
    <property type="protein sequence ID" value="CAG9133846.1"/>
    <property type="molecule type" value="Genomic_DNA"/>
</dbReference>
<dbReference type="Proteomes" id="UP000653454">
    <property type="component" value="Unassembled WGS sequence"/>
</dbReference>
<evidence type="ECO:0000259" key="2">
    <source>
        <dbReference type="Pfam" id="PF01826"/>
    </source>
</evidence>
<gene>
    <name evidence="3" type="ORF">PLXY2_LOCUS12049</name>
</gene>
<feature type="domain" description="TIL" evidence="2">
    <location>
        <begin position="81"/>
        <end position="136"/>
    </location>
</feature>
<dbReference type="CDD" id="cd19941">
    <property type="entry name" value="TIL"/>
    <property type="match status" value="1"/>
</dbReference>
<dbReference type="Gene3D" id="2.10.25.10">
    <property type="entry name" value="Laminin"/>
    <property type="match status" value="1"/>
</dbReference>
<evidence type="ECO:0000256" key="1">
    <source>
        <dbReference type="SAM" id="SignalP"/>
    </source>
</evidence>